<keyword evidence="5" id="KW-1185">Reference proteome</keyword>
<evidence type="ECO:0000313" key="4">
    <source>
        <dbReference type="EMBL" id="SHN42434.1"/>
    </source>
</evidence>
<dbReference type="STRING" id="551987.SAMN05192549_11459"/>
<dbReference type="PROSITE" id="PS51186">
    <property type="entry name" value="GNAT"/>
    <property type="match status" value="1"/>
</dbReference>
<proteinExistence type="predicted"/>
<evidence type="ECO:0000256" key="2">
    <source>
        <dbReference type="ARBA" id="ARBA00023315"/>
    </source>
</evidence>
<accession>A0A1M7R806</accession>
<dbReference type="AlphaFoldDB" id="A0A1M7R806"/>
<dbReference type="SUPFAM" id="SSF55729">
    <property type="entry name" value="Acyl-CoA N-acyltransferases (Nat)"/>
    <property type="match status" value="1"/>
</dbReference>
<dbReference type="Pfam" id="PF00583">
    <property type="entry name" value="Acetyltransf_1"/>
    <property type="match status" value="1"/>
</dbReference>
<dbReference type="InterPro" id="IPR016181">
    <property type="entry name" value="Acyl_CoA_acyltransferase"/>
</dbReference>
<dbReference type="PANTHER" id="PTHR43877:SF2">
    <property type="entry name" value="AMINOALKYLPHOSPHONATE N-ACETYLTRANSFERASE-RELATED"/>
    <property type="match status" value="1"/>
</dbReference>
<evidence type="ECO:0000256" key="1">
    <source>
        <dbReference type="ARBA" id="ARBA00022679"/>
    </source>
</evidence>
<gene>
    <name evidence="4" type="ORF">SAMN05192549_11459</name>
</gene>
<dbReference type="CDD" id="cd04301">
    <property type="entry name" value="NAT_SF"/>
    <property type="match status" value="1"/>
</dbReference>
<dbReference type="PANTHER" id="PTHR43877">
    <property type="entry name" value="AMINOALKYLPHOSPHONATE N-ACETYLTRANSFERASE-RELATED-RELATED"/>
    <property type="match status" value="1"/>
</dbReference>
<evidence type="ECO:0000259" key="3">
    <source>
        <dbReference type="PROSITE" id="PS51186"/>
    </source>
</evidence>
<sequence length="103" mass="11475">MYEDYLDALGRGWVAEIGGEIVGFSYADKTDSSIWALFISPEYEGKGLAKQLLHLATRWLFDQGNSCVRLSTGAGTRADQFYALQGWARERVEGNDAFYVLVA</sequence>
<dbReference type="InterPro" id="IPR000182">
    <property type="entry name" value="GNAT_dom"/>
</dbReference>
<dbReference type="GO" id="GO:0016747">
    <property type="term" value="F:acyltransferase activity, transferring groups other than amino-acyl groups"/>
    <property type="evidence" value="ECO:0007669"/>
    <property type="project" value="InterPro"/>
</dbReference>
<dbReference type="InterPro" id="IPR050832">
    <property type="entry name" value="Bact_Acetyltransf"/>
</dbReference>
<dbReference type="Gene3D" id="3.40.630.30">
    <property type="match status" value="1"/>
</dbReference>
<organism evidence="4 5">
    <name type="scientific">Duganella sacchari</name>
    <dbReference type="NCBI Taxonomy" id="551987"/>
    <lineage>
        <taxon>Bacteria</taxon>
        <taxon>Pseudomonadati</taxon>
        <taxon>Pseudomonadota</taxon>
        <taxon>Betaproteobacteria</taxon>
        <taxon>Burkholderiales</taxon>
        <taxon>Oxalobacteraceae</taxon>
        <taxon>Telluria group</taxon>
        <taxon>Duganella</taxon>
    </lineage>
</organism>
<keyword evidence="2" id="KW-0012">Acyltransferase</keyword>
<evidence type="ECO:0000313" key="5">
    <source>
        <dbReference type="Proteomes" id="UP000184339"/>
    </source>
</evidence>
<reference evidence="5" key="1">
    <citation type="submission" date="2016-11" db="EMBL/GenBank/DDBJ databases">
        <authorList>
            <person name="Varghese N."/>
            <person name="Submissions S."/>
        </authorList>
    </citation>
    <scope>NUCLEOTIDE SEQUENCE [LARGE SCALE GENOMIC DNA]</scope>
    <source>
        <strain evidence="5">Sac-22</strain>
    </source>
</reference>
<keyword evidence="1 4" id="KW-0808">Transferase</keyword>
<dbReference type="EMBL" id="FRCX01000014">
    <property type="protein sequence ID" value="SHN42434.1"/>
    <property type="molecule type" value="Genomic_DNA"/>
</dbReference>
<feature type="domain" description="N-acetyltransferase" evidence="3">
    <location>
        <begin position="1"/>
        <end position="103"/>
    </location>
</feature>
<dbReference type="Proteomes" id="UP000184339">
    <property type="component" value="Unassembled WGS sequence"/>
</dbReference>
<protein>
    <submittedName>
        <fullName evidence="4">Acetyltransferase (GNAT) domain-containing protein</fullName>
    </submittedName>
</protein>
<name>A0A1M7R806_9BURK</name>